<dbReference type="PROSITE" id="PS50893">
    <property type="entry name" value="ABC_TRANSPORTER_2"/>
    <property type="match status" value="2"/>
</dbReference>
<dbReference type="PANTHER" id="PTHR19211">
    <property type="entry name" value="ATP-BINDING TRANSPORT PROTEIN-RELATED"/>
    <property type="match status" value="1"/>
</dbReference>
<evidence type="ECO:0000259" key="6">
    <source>
        <dbReference type="PROSITE" id="PS50893"/>
    </source>
</evidence>
<feature type="domain" description="ABC transporter" evidence="6">
    <location>
        <begin position="324"/>
        <end position="540"/>
    </location>
</feature>
<dbReference type="OrthoDB" id="9808609at2"/>
<dbReference type="Pfam" id="PF12848">
    <property type="entry name" value="ABC_tran_Xtn"/>
    <property type="match status" value="1"/>
</dbReference>
<reference evidence="7 8" key="2">
    <citation type="journal article" date="2010" name="Stand. Genomic Sci.">
        <title>Complete genome sequence of Desulfohalobium retbaense type strain (HR(100)).</title>
        <authorList>
            <person name="Spring S."/>
            <person name="Nolan M."/>
            <person name="Lapidus A."/>
            <person name="Glavina Del Rio T."/>
            <person name="Copeland A."/>
            <person name="Tice H."/>
            <person name="Cheng J.F."/>
            <person name="Lucas S."/>
            <person name="Land M."/>
            <person name="Chen F."/>
            <person name="Bruce D."/>
            <person name="Goodwin L."/>
            <person name="Pitluck S."/>
            <person name="Ivanova N."/>
            <person name="Mavromatis K."/>
            <person name="Mikhailova N."/>
            <person name="Pati A."/>
            <person name="Chen A."/>
            <person name="Palaniappan K."/>
            <person name="Hauser L."/>
            <person name="Chang Y.J."/>
            <person name="Jeffries C.D."/>
            <person name="Munk C."/>
            <person name="Kiss H."/>
            <person name="Chain P."/>
            <person name="Han C."/>
            <person name="Brettin T."/>
            <person name="Detter J.C."/>
            <person name="Schuler E."/>
            <person name="Goker M."/>
            <person name="Rohde M."/>
            <person name="Bristow J."/>
            <person name="Eisen J.A."/>
            <person name="Markowitz V."/>
            <person name="Hugenholtz P."/>
            <person name="Kyrpides N.C."/>
            <person name="Klenk H.P."/>
        </authorList>
    </citation>
    <scope>NUCLEOTIDE SEQUENCE [LARGE SCALE GENOMIC DNA]</scope>
    <source>
        <strain evidence="7 8">DSM 5692</strain>
    </source>
</reference>
<feature type="coiled-coil region" evidence="4">
    <location>
        <begin position="628"/>
        <end position="655"/>
    </location>
</feature>
<feature type="region of interest" description="Disordered" evidence="5">
    <location>
        <begin position="536"/>
        <end position="556"/>
    </location>
</feature>
<evidence type="ECO:0000313" key="8">
    <source>
        <dbReference type="Proteomes" id="UP000001052"/>
    </source>
</evidence>
<protein>
    <submittedName>
        <fullName evidence="7">ABC transporter related protein</fullName>
    </submittedName>
</protein>
<organism evidence="7 8">
    <name type="scientific">Desulfohalobium retbaense (strain ATCC 49708 / DSM 5692 / JCM 16813 / HR100)</name>
    <dbReference type="NCBI Taxonomy" id="485915"/>
    <lineage>
        <taxon>Bacteria</taxon>
        <taxon>Pseudomonadati</taxon>
        <taxon>Thermodesulfobacteriota</taxon>
        <taxon>Desulfovibrionia</taxon>
        <taxon>Desulfovibrionales</taxon>
        <taxon>Desulfohalobiaceae</taxon>
        <taxon>Desulfohalobium</taxon>
    </lineage>
</organism>
<evidence type="ECO:0000256" key="5">
    <source>
        <dbReference type="SAM" id="MobiDB-lite"/>
    </source>
</evidence>
<proteinExistence type="predicted"/>
<dbReference type="CDD" id="cd03221">
    <property type="entry name" value="ABCF_EF-3"/>
    <property type="match status" value="2"/>
</dbReference>
<dbReference type="GO" id="GO:0005524">
    <property type="term" value="F:ATP binding"/>
    <property type="evidence" value="ECO:0007669"/>
    <property type="project" value="UniProtKB-KW"/>
</dbReference>
<evidence type="ECO:0000256" key="3">
    <source>
        <dbReference type="ARBA" id="ARBA00022840"/>
    </source>
</evidence>
<dbReference type="eggNOG" id="COG0488">
    <property type="taxonomic scope" value="Bacteria"/>
</dbReference>
<keyword evidence="1" id="KW-0677">Repeat</keyword>
<dbReference type="InterPro" id="IPR027417">
    <property type="entry name" value="P-loop_NTPase"/>
</dbReference>
<dbReference type="KEGG" id="drt:Dret_1101"/>
<keyword evidence="3" id="KW-0067">ATP-binding</keyword>
<dbReference type="InterPro" id="IPR050611">
    <property type="entry name" value="ABCF"/>
</dbReference>
<feature type="domain" description="ABC transporter" evidence="6">
    <location>
        <begin position="4"/>
        <end position="260"/>
    </location>
</feature>
<evidence type="ECO:0000256" key="2">
    <source>
        <dbReference type="ARBA" id="ARBA00022741"/>
    </source>
</evidence>
<dbReference type="RefSeq" id="WP_015751540.1">
    <property type="nucleotide sequence ID" value="NC_013223.1"/>
</dbReference>
<dbReference type="STRING" id="485915.Dret_1101"/>
<dbReference type="PANTHER" id="PTHR19211:SF14">
    <property type="entry name" value="ATP-BINDING CASSETTE SUB-FAMILY F MEMBER 1"/>
    <property type="match status" value="1"/>
</dbReference>
<dbReference type="AlphaFoldDB" id="C8X266"/>
<evidence type="ECO:0000256" key="1">
    <source>
        <dbReference type="ARBA" id="ARBA00022737"/>
    </source>
</evidence>
<dbReference type="SMART" id="SM00382">
    <property type="entry name" value="AAA"/>
    <property type="match status" value="2"/>
</dbReference>
<keyword evidence="8" id="KW-1185">Reference proteome</keyword>
<dbReference type="Gene3D" id="3.40.50.300">
    <property type="entry name" value="P-loop containing nucleotide triphosphate hydrolases"/>
    <property type="match status" value="2"/>
</dbReference>
<reference evidence="8" key="1">
    <citation type="submission" date="2009-09" db="EMBL/GenBank/DDBJ databases">
        <title>The complete chromosome of Desulfohalobium retbaense DSM 5692.</title>
        <authorList>
            <consortium name="US DOE Joint Genome Institute (JGI-PGF)"/>
            <person name="Lucas S."/>
            <person name="Copeland A."/>
            <person name="Lapidus A."/>
            <person name="Glavina del Rio T."/>
            <person name="Dalin E."/>
            <person name="Tice H."/>
            <person name="Bruce D."/>
            <person name="Goodwin L."/>
            <person name="Pitluck S."/>
            <person name="Kyrpides N."/>
            <person name="Mavromatis K."/>
            <person name="Ivanova N."/>
            <person name="Mikhailova N."/>
            <person name="Munk A.C."/>
            <person name="Brettin T."/>
            <person name="Detter J.C."/>
            <person name="Han C."/>
            <person name="Tapia R."/>
            <person name="Larimer F."/>
            <person name="Land M."/>
            <person name="Hauser L."/>
            <person name="Markowitz V."/>
            <person name="Cheng J.-F."/>
            <person name="Hugenholtz P."/>
            <person name="Woyke T."/>
            <person name="Wu D."/>
            <person name="Spring S."/>
            <person name="Klenk H.-P."/>
            <person name="Eisen J.A."/>
        </authorList>
    </citation>
    <scope>NUCLEOTIDE SEQUENCE [LARGE SCALE GENOMIC DNA]</scope>
    <source>
        <strain evidence="8">DSM 5692</strain>
    </source>
</reference>
<evidence type="ECO:0000256" key="4">
    <source>
        <dbReference type="SAM" id="Coils"/>
    </source>
</evidence>
<dbReference type="Proteomes" id="UP000001052">
    <property type="component" value="Chromosome"/>
</dbReference>
<evidence type="ECO:0000313" key="7">
    <source>
        <dbReference type="EMBL" id="ACV68389.1"/>
    </source>
</evidence>
<dbReference type="InterPro" id="IPR003439">
    <property type="entry name" value="ABC_transporter-like_ATP-bd"/>
</dbReference>
<dbReference type="InterPro" id="IPR032781">
    <property type="entry name" value="ABC_tran_Xtn"/>
</dbReference>
<dbReference type="PROSITE" id="PS00211">
    <property type="entry name" value="ABC_TRANSPORTER_1"/>
    <property type="match status" value="1"/>
</dbReference>
<dbReference type="HOGENOM" id="CLU_000604_36_0_7"/>
<name>C8X266_DESRD</name>
<feature type="compositionally biased region" description="Polar residues" evidence="5">
    <location>
        <begin position="536"/>
        <end position="546"/>
    </location>
</feature>
<dbReference type="GO" id="GO:0016887">
    <property type="term" value="F:ATP hydrolysis activity"/>
    <property type="evidence" value="ECO:0007669"/>
    <property type="project" value="InterPro"/>
</dbReference>
<keyword evidence="4" id="KW-0175">Coiled coil</keyword>
<dbReference type="Pfam" id="PF00005">
    <property type="entry name" value="ABC_tran"/>
    <property type="match status" value="2"/>
</dbReference>
<gene>
    <name evidence="7" type="ordered locus">Dret_1101</name>
</gene>
<dbReference type="EMBL" id="CP001734">
    <property type="protein sequence ID" value="ACV68389.1"/>
    <property type="molecule type" value="Genomic_DNA"/>
</dbReference>
<dbReference type="InterPro" id="IPR017871">
    <property type="entry name" value="ABC_transporter-like_CS"/>
</dbReference>
<accession>C8X266</accession>
<keyword evidence="2" id="KW-0547">Nucleotide-binding</keyword>
<dbReference type="FunFam" id="3.40.50.300:FF:000011">
    <property type="entry name" value="Putative ABC transporter ATP-binding component"/>
    <property type="match status" value="1"/>
</dbReference>
<sequence length="658" mass="74431">MLTLTLQNLSKGFGANQLFSGLSGSISSGMRVAVIGPNGCGKSTLLKIINNETGADEGVVQVPKGARIGRAEQELAQHDLDSPLLAWVLENLPNWQAFWARWERAQENGETDSLSRLAAEQTRLEHQYGYNPEHRAKSILSGLGFGTGQFAQPLASLSGGWRERAKLARVLVEGADILLLDEPTNHLDLEAVQWLEQFLHDFPGILLFVAHDRVFLDTVATHTLSLGSARPVFREGNFSAYLAWEEEKRRLADKERAKLDRQIKHKQAFVDRFRYKATKARQAQSRLKQIDWLEEQRRQHENEASARSLSFQWPPPVRAGHHVLSLVDVTYGFAHEPPLWSPVTANIYRGQRIALVGPNGCGKSTLLKLIVGEHSPRQGSIKLGTGVKVGYFSQHQTDILQPRQTVLGELRRLAHPKIKEEELRFALGLFLLDESYWERLVSELSGGEKNRLVLASLFLGQANFLILDEPTNHLDLESREALVQALRGYEGTVLVVAHDRYLLSEVADDVWVLGGQGIEMLTRGFAEYEERLQELHNTGQDQTPTEPSAKPSRETVKARRRELAEARNALYRRLHPKQKRYQELEQLLEANLERQTELEQRLADPSTYEQADQALAANQEYEEARRWGEQLMEEMAELEEGMAHIREEQDKLRDAGGD</sequence>
<dbReference type="SUPFAM" id="SSF52540">
    <property type="entry name" value="P-loop containing nucleoside triphosphate hydrolases"/>
    <property type="match status" value="2"/>
</dbReference>
<dbReference type="InterPro" id="IPR003593">
    <property type="entry name" value="AAA+_ATPase"/>
</dbReference>